<dbReference type="GO" id="GO:0005886">
    <property type="term" value="C:plasma membrane"/>
    <property type="evidence" value="ECO:0007669"/>
    <property type="project" value="UniProtKB-SubCell"/>
</dbReference>
<comment type="function">
    <text evidence="10">Channel that opens in response to stretch forces in the membrane lipid bilayer. May participate in the regulation of osmotic pressure changes within the cell.</text>
</comment>
<comment type="similarity">
    <text evidence="2 10">Belongs to the MscL family.</text>
</comment>
<keyword evidence="5 10" id="KW-0812">Transmembrane</keyword>
<dbReference type="PANTHER" id="PTHR30266:SF2">
    <property type="entry name" value="LARGE-CONDUCTANCE MECHANOSENSITIVE CHANNEL"/>
    <property type="match status" value="1"/>
</dbReference>
<protein>
    <recommendedName>
        <fullName evidence="10">Large-conductance mechanosensitive channel</fullName>
    </recommendedName>
</protein>
<dbReference type="Gene3D" id="1.10.1200.120">
    <property type="entry name" value="Large-conductance mechanosensitive channel, MscL, domain 1"/>
    <property type="match status" value="1"/>
</dbReference>
<dbReference type="PRINTS" id="PR01264">
    <property type="entry name" value="MECHCHANNEL"/>
</dbReference>
<feature type="transmembrane region" description="Helical" evidence="10">
    <location>
        <begin position="12"/>
        <end position="35"/>
    </location>
</feature>
<evidence type="ECO:0000256" key="6">
    <source>
        <dbReference type="ARBA" id="ARBA00022989"/>
    </source>
</evidence>
<dbReference type="NCBIfam" id="TIGR00220">
    <property type="entry name" value="mscL"/>
    <property type="match status" value="1"/>
</dbReference>
<dbReference type="HAMAP" id="MF_00115">
    <property type="entry name" value="MscL"/>
    <property type="match status" value="1"/>
</dbReference>
<keyword evidence="8 10" id="KW-0472">Membrane</keyword>
<gene>
    <name evidence="10 11" type="primary">mscL</name>
    <name evidence="11" type="ORF">CYJ27_06685</name>
</gene>
<dbReference type="AlphaFoldDB" id="A0A2I1K636"/>
<reference evidence="11 12" key="1">
    <citation type="submission" date="2017-12" db="EMBL/GenBank/DDBJ databases">
        <title>Phylogenetic diversity of female urinary microbiome.</title>
        <authorList>
            <person name="Thomas-White K."/>
            <person name="Wolfe A.J."/>
        </authorList>
    </citation>
    <scope>NUCLEOTIDE SEQUENCE [LARGE SCALE GENOMIC DNA]</scope>
    <source>
        <strain evidence="11 12">UMB0844</strain>
    </source>
</reference>
<evidence type="ECO:0000256" key="10">
    <source>
        <dbReference type="HAMAP-Rule" id="MF_00115"/>
    </source>
</evidence>
<keyword evidence="9 10" id="KW-0407">Ion channel</keyword>
<sequence length="123" mass="13405">MLKEFKEFMARGNVVDLAIGVVMGTAFTAIVNSIVKDLITPFIGVIMGNIDLSGYKLVLAGATFGIGNFINAVISFLVISLVLFLIVKVTSRFKKLEESAVDALKPSQEEVLLTEIRDLLKNK</sequence>
<feature type="transmembrane region" description="Helical" evidence="10">
    <location>
        <begin position="55"/>
        <end position="87"/>
    </location>
</feature>
<keyword evidence="7 10" id="KW-0406">Ion transport</keyword>
<dbReference type="InterPro" id="IPR001185">
    <property type="entry name" value="MS_channel"/>
</dbReference>
<comment type="caution">
    <text evidence="11">The sequence shown here is derived from an EMBL/GenBank/DDBJ whole genome shotgun (WGS) entry which is preliminary data.</text>
</comment>
<dbReference type="PANTHER" id="PTHR30266">
    <property type="entry name" value="MECHANOSENSITIVE CHANNEL MSCL"/>
    <property type="match status" value="1"/>
</dbReference>
<keyword evidence="6 10" id="KW-1133">Transmembrane helix</keyword>
<dbReference type="Pfam" id="PF01741">
    <property type="entry name" value="MscL"/>
    <property type="match status" value="1"/>
</dbReference>
<dbReference type="PROSITE" id="PS01327">
    <property type="entry name" value="MSCL"/>
    <property type="match status" value="1"/>
</dbReference>
<accession>A0A2I1K636</accession>
<comment type="subunit">
    <text evidence="10">Homopentamer.</text>
</comment>
<dbReference type="RefSeq" id="WP_101660596.1">
    <property type="nucleotide sequence ID" value="NZ_PKGZ01000005.1"/>
</dbReference>
<evidence type="ECO:0000256" key="2">
    <source>
        <dbReference type="ARBA" id="ARBA00007254"/>
    </source>
</evidence>
<organism evidence="11 12">
    <name type="scientific">Aerococcus christensenii</name>
    <dbReference type="NCBI Taxonomy" id="87541"/>
    <lineage>
        <taxon>Bacteria</taxon>
        <taxon>Bacillati</taxon>
        <taxon>Bacillota</taxon>
        <taxon>Bacilli</taxon>
        <taxon>Lactobacillales</taxon>
        <taxon>Aerococcaceae</taxon>
        <taxon>Aerococcus</taxon>
    </lineage>
</organism>
<dbReference type="GO" id="GO:0008381">
    <property type="term" value="F:mechanosensitive monoatomic ion channel activity"/>
    <property type="evidence" value="ECO:0007669"/>
    <property type="project" value="UniProtKB-UniRule"/>
</dbReference>
<dbReference type="EMBL" id="PKGZ01000005">
    <property type="protein sequence ID" value="PKY91118.1"/>
    <property type="molecule type" value="Genomic_DNA"/>
</dbReference>
<dbReference type="InterPro" id="IPR036019">
    <property type="entry name" value="MscL_channel"/>
</dbReference>
<evidence type="ECO:0000313" key="12">
    <source>
        <dbReference type="Proteomes" id="UP000234775"/>
    </source>
</evidence>
<evidence type="ECO:0000256" key="7">
    <source>
        <dbReference type="ARBA" id="ARBA00023065"/>
    </source>
</evidence>
<name>A0A2I1K636_9LACT</name>
<evidence type="ECO:0000256" key="4">
    <source>
        <dbReference type="ARBA" id="ARBA00022475"/>
    </source>
</evidence>
<evidence type="ECO:0000256" key="5">
    <source>
        <dbReference type="ARBA" id="ARBA00022692"/>
    </source>
</evidence>
<proteinExistence type="inferred from homology"/>
<dbReference type="InterPro" id="IPR019823">
    <property type="entry name" value="Mechanosensitive_channel_CS"/>
</dbReference>
<dbReference type="Proteomes" id="UP000234775">
    <property type="component" value="Unassembled WGS sequence"/>
</dbReference>
<evidence type="ECO:0000313" key="11">
    <source>
        <dbReference type="EMBL" id="PKY91118.1"/>
    </source>
</evidence>
<evidence type="ECO:0000256" key="8">
    <source>
        <dbReference type="ARBA" id="ARBA00023136"/>
    </source>
</evidence>
<dbReference type="SUPFAM" id="SSF81330">
    <property type="entry name" value="Gated mechanosensitive channel"/>
    <property type="match status" value="1"/>
</dbReference>
<evidence type="ECO:0000256" key="3">
    <source>
        <dbReference type="ARBA" id="ARBA00022448"/>
    </source>
</evidence>
<evidence type="ECO:0000256" key="9">
    <source>
        <dbReference type="ARBA" id="ARBA00023303"/>
    </source>
</evidence>
<comment type="subcellular location">
    <subcellularLocation>
        <location evidence="1 10">Cell membrane</location>
        <topology evidence="1 10">Multi-pass membrane protein</topology>
    </subcellularLocation>
</comment>
<keyword evidence="12" id="KW-1185">Reference proteome</keyword>
<dbReference type="InterPro" id="IPR037673">
    <property type="entry name" value="MSC/AndL"/>
</dbReference>
<keyword evidence="4 10" id="KW-1003">Cell membrane</keyword>
<evidence type="ECO:0000256" key="1">
    <source>
        <dbReference type="ARBA" id="ARBA00004651"/>
    </source>
</evidence>
<keyword evidence="3 10" id="KW-0813">Transport</keyword>